<comment type="caution">
    <text evidence="2">The sequence shown here is derived from an EMBL/GenBank/DDBJ whole genome shotgun (WGS) entry which is preliminary data.</text>
</comment>
<sequence length="222" mass="22818">MCKKGPLGQCCLAPARRLCPPAGWSPGCPRRCVRPGGEPGAGRRRGSVSHAAEAQPGGPCPAPLGADPGRRRFPGSTGARTSAPRPSAVGTKPAAPPAALRGEAAAADEELLLPEGQLRFKPISPGSRTASPGCSAGYSPSPRCDVSRGGLAGSTGKRSSDGGSRAEPSDALAPGALRMLLLSNTHSLCACRGDPDRTAPVQNFQSIPKRRQTRIFYHLSLK</sequence>
<organism evidence="2 3">
    <name type="scientific">Mauremys mutica</name>
    <name type="common">yellowpond turtle</name>
    <dbReference type="NCBI Taxonomy" id="74926"/>
    <lineage>
        <taxon>Eukaryota</taxon>
        <taxon>Metazoa</taxon>
        <taxon>Chordata</taxon>
        <taxon>Craniata</taxon>
        <taxon>Vertebrata</taxon>
        <taxon>Euteleostomi</taxon>
        <taxon>Archelosauria</taxon>
        <taxon>Testudinata</taxon>
        <taxon>Testudines</taxon>
        <taxon>Cryptodira</taxon>
        <taxon>Durocryptodira</taxon>
        <taxon>Testudinoidea</taxon>
        <taxon>Geoemydidae</taxon>
        <taxon>Geoemydinae</taxon>
        <taxon>Mauremys</taxon>
    </lineage>
</organism>
<dbReference type="Proteomes" id="UP000827986">
    <property type="component" value="Unassembled WGS sequence"/>
</dbReference>
<accession>A0A9D3WQV2</accession>
<feature type="region of interest" description="Disordered" evidence="1">
    <location>
        <begin position="34"/>
        <end position="101"/>
    </location>
</feature>
<gene>
    <name evidence="2" type="ORF">KIL84_023041</name>
</gene>
<proteinExistence type="predicted"/>
<evidence type="ECO:0000313" key="3">
    <source>
        <dbReference type="Proteomes" id="UP000827986"/>
    </source>
</evidence>
<reference evidence="2" key="1">
    <citation type="submission" date="2021-09" db="EMBL/GenBank/DDBJ databases">
        <title>The genome of Mauremys mutica provides insights into the evolution of semi-aquatic lifestyle.</title>
        <authorList>
            <person name="Gong S."/>
            <person name="Gao Y."/>
        </authorList>
    </citation>
    <scope>NUCLEOTIDE SEQUENCE</scope>
    <source>
        <strain evidence="2">MM-2020</strain>
        <tissue evidence="2">Muscle</tissue>
    </source>
</reference>
<keyword evidence="3" id="KW-1185">Reference proteome</keyword>
<dbReference type="EMBL" id="JAHDVG010000488">
    <property type="protein sequence ID" value="KAH1165482.1"/>
    <property type="molecule type" value="Genomic_DNA"/>
</dbReference>
<protein>
    <submittedName>
        <fullName evidence="2">Uncharacterized protein</fullName>
    </submittedName>
</protein>
<evidence type="ECO:0000256" key="1">
    <source>
        <dbReference type="SAM" id="MobiDB-lite"/>
    </source>
</evidence>
<evidence type="ECO:0000313" key="2">
    <source>
        <dbReference type="EMBL" id="KAH1165482.1"/>
    </source>
</evidence>
<feature type="region of interest" description="Disordered" evidence="1">
    <location>
        <begin position="119"/>
        <end position="170"/>
    </location>
</feature>
<dbReference type="AlphaFoldDB" id="A0A9D3WQV2"/>
<name>A0A9D3WQV2_9SAUR</name>